<evidence type="ECO:0000313" key="3">
    <source>
        <dbReference type="RefSeq" id="XP_014680247.1"/>
    </source>
</evidence>
<protein>
    <submittedName>
        <fullName evidence="3">Uncharacterized protein LOC106820225</fullName>
    </submittedName>
</protein>
<dbReference type="PANTHER" id="PTHR46560">
    <property type="entry name" value="CYPHER, ISOFORM B"/>
    <property type="match status" value="1"/>
</dbReference>
<proteinExistence type="predicted"/>
<accession>A0ABM1F726</accession>
<gene>
    <name evidence="3" type="primary">LOC106820225</name>
</gene>
<dbReference type="InterPro" id="IPR056953">
    <property type="entry name" value="CUT_N"/>
</dbReference>
<dbReference type="PANTHER" id="PTHR46560:SF5">
    <property type="entry name" value="CYPHER, ISOFORM B"/>
    <property type="match status" value="1"/>
</dbReference>
<dbReference type="InterPro" id="IPR001507">
    <property type="entry name" value="ZP_dom"/>
</dbReference>
<evidence type="ECO:0000259" key="1">
    <source>
        <dbReference type="PROSITE" id="PS51034"/>
    </source>
</evidence>
<feature type="non-terminal residue" evidence="3">
    <location>
        <position position="1"/>
    </location>
</feature>
<feature type="domain" description="ZP" evidence="1">
    <location>
        <begin position="15"/>
        <end position="167"/>
    </location>
</feature>
<sequence length="167" mass="18505">IMQLGAQAISSREVMCTRDSIDIMMRFDESFGGQLYAKNFYDRTACRTGGSRQRRLQLSISHNSCGVINDIDLNTYEVTLVVQNHPDVILDGDVSYRVTCEYDNQGDSVTLDVSLDANELPVDPIVRTSFTPTLALKILPGDITRSDPVSVVEVGDDLNLVIEMLNT</sequence>
<evidence type="ECO:0000313" key="2">
    <source>
        <dbReference type="Proteomes" id="UP000695022"/>
    </source>
</evidence>
<feature type="non-terminal residue" evidence="3">
    <location>
        <position position="167"/>
    </location>
</feature>
<reference evidence="3" key="1">
    <citation type="submission" date="2025-08" db="UniProtKB">
        <authorList>
            <consortium name="RefSeq"/>
        </authorList>
    </citation>
    <scope>IDENTIFICATION</scope>
</reference>
<organism evidence="2 3">
    <name type="scientific">Priapulus caudatus</name>
    <name type="common">Priapulid worm</name>
    <dbReference type="NCBI Taxonomy" id="37621"/>
    <lineage>
        <taxon>Eukaryota</taxon>
        <taxon>Metazoa</taxon>
        <taxon>Ecdysozoa</taxon>
        <taxon>Scalidophora</taxon>
        <taxon>Priapulida</taxon>
        <taxon>Priapulimorpha</taxon>
        <taxon>Priapulimorphida</taxon>
        <taxon>Priapulidae</taxon>
        <taxon>Priapulus</taxon>
    </lineage>
</organism>
<keyword evidence="2" id="KW-1185">Reference proteome</keyword>
<name>A0ABM1F726_PRICU</name>
<dbReference type="Pfam" id="PF25057">
    <property type="entry name" value="CUT_N"/>
    <property type="match status" value="1"/>
</dbReference>
<dbReference type="RefSeq" id="XP_014680247.1">
    <property type="nucleotide sequence ID" value="XM_014824761.1"/>
</dbReference>
<dbReference type="GeneID" id="106820225"/>
<dbReference type="PROSITE" id="PS51034">
    <property type="entry name" value="ZP_2"/>
    <property type="match status" value="1"/>
</dbReference>
<dbReference type="Proteomes" id="UP000695022">
    <property type="component" value="Unplaced"/>
</dbReference>